<sequence length="859" mass="94982">MSQIAQKIASNTASQLAAKVINAAISVVIVKLITSTLGTFGYGEYAFVYEFLSFFLIAADLGLFTIAVQEMAQEPRKLKETLRNVLAMRLVLVALLSGLAIGIANLVPTYSANIRLGINLAAISMSLNLLAVTVSSALQAHLKMTRAAVALVIGKIVSLGYIAYAAIKLPTETLFFHYITAGLAGNMVMLILMGAFTWPVASLGLTFHWPTWKRLLKRTIVYGSSLIFATFYLRLATIILQGSYGSEAVGIYNAPFRVYELMILVPIVLMNSVLPILTEELKQKSKRVRPLLQHSLDFLMLAGIGLVAGTFPLAKPIILALFHETFLGSIPVLQLMSVAALLVFMYTLFAYFLLAINQQAYLLKLNLAIALLSFPLYLFFIKVLATGGAVLALIVLQALALLFVVRKSNQHQIAPLSIANGLKAVFAGALTMTSLYILTPLLEAVIGIASLLVLIPFSFACYALLLFLFGAITDPVLRMILKQELPLIRPPQKIALDARVTIGNKAGKGWYVYQLLEALGEIDQRNQYYLYARHDFHLPPGLGKNFHKVILPLPLMIWHIGALVHMVVRGIDLLFAPSSYIIPSIAIFRKPRVILVIHDLVAFLFPRRHDFKATAVEKSTLQTATANADHIICVSENTKNDLRRIFKVMPEKISVIAEAARQNFKPSQGKKHDQKILRKYNLPNNYLLFVGTLEPRKNLVRLIEAYHLLAPELRKDLHLVMIGGKGWSFNEIFSKVKEYQLEERVHFPGYVPDADLPAILSNARIFIYPSLYEGFGLPILEGFACETPVICSDTPALQEVGHGACYRFPAENSQALADAITDLSQNPAKAKQLVAAGKERLKQYSWQKTAQAVLDVLES</sequence>
<dbReference type="SUPFAM" id="SSF53756">
    <property type="entry name" value="UDP-Glycosyltransferase/glycogen phosphorylase"/>
    <property type="match status" value="1"/>
</dbReference>
<dbReference type="CDD" id="cd03809">
    <property type="entry name" value="GT4_MtfB-like"/>
    <property type="match status" value="1"/>
</dbReference>
<dbReference type="EMBL" id="MEWS01000003">
    <property type="protein sequence ID" value="OGC82992.1"/>
    <property type="molecule type" value="Genomic_DNA"/>
</dbReference>
<keyword evidence="5 6" id="KW-0472">Membrane</keyword>
<feature type="transmembrane region" description="Helical" evidence="6">
    <location>
        <begin position="147"/>
        <end position="167"/>
    </location>
</feature>
<feature type="transmembrane region" description="Helical" evidence="6">
    <location>
        <begin position="386"/>
        <end position="405"/>
    </location>
</feature>
<dbReference type="PANTHER" id="PTHR46401">
    <property type="entry name" value="GLYCOSYLTRANSFERASE WBBK-RELATED"/>
    <property type="match status" value="1"/>
</dbReference>
<feature type="transmembrane region" description="Helical" evidence="6">
    <location>
        <begin position="417"/>
        <end position="438"/>
    </location>
</feature>
<dbReference type="InterPro" id="IPR002797">
    <property type="entry name" value="Polysacc_synth"/>
</dbReference>
<feature type="transmembrane region" description="Helical" evidence="6">
    <location>
        <begin position="256"/>
        <end position="277"/>
    </location>
</feature>
<feature type="domain" description="Glycosyl transferase family 1" evidence="7">
    <location>
        <begin position="683"/>
        <end position="840"/>
    </location>
</feature>
<dbReference type="GO" id="GO:0009103">
    <property type="term" value="P:lipopolysaccharide biosynthetic process"/>
    <property type="evidence" value="ECO:0007669"/>
    <property type="project" value="TreeGrafter"/>
</dbReference>
<dbReference type="GO" id="GO:0016020">
    <property type="term" value="C:membrane"/>
    <property type="evidence" value="ECO:0007669"/>
    <property type="project" value="UniProtKB-SubCell"/>
</dbReference>
<evidence type="ECO:0000313" key="9">
    <source>
        <dbReference type="EMBL" id="OGC82992.1"/>
    </source>
</evidence>
<dbReference type="CDD" id="cd13128">
    <property type="entry name" value="MATE_Wzx_like"/>
    <property type="match status" value="1"/>
</dbReference>
<evidence type="ECO:0000259" key="8">
    <source>
        <dbReference type="Pfam" id="PF13439"/>
    </source>
</evidence>
<feature type="transmembrane region" description="Helical" evidence="6">
    <location>
        <begin position="20"/>
        <end position="40"/>
    </location>
</feature>
<evidence type="ECO:0000313" key="10">
    <source>
        <dbReference type="Proteomes" id="UP000177521"/>
    </source>
</evidence>
<name>A0A1F4XMP2_9BACT</name>
<dbReference type="FunFam" id="3.40.50.2000:FF:000119">
    <property type="entry name" value="Glycosyl transferase group 1"/>
    <property type="match status" value="1"/>
</dbReference>
<keyword evidence="3 6" id="KW-0812">Transmembrane</keyword>
<evidence type="ECO:0000259" key="7">
    <source>
        <dbReference type="Pfam" id="PF00534"/>
    </source>
</evidence>
<dbReference type="InterPro" id="IPR001296">
    <property type="entry name" value="Glyco_trans_1"/>
</dbReference>
<accession>A0A1F4XMP2</accession>
<proteinExistence type="predicted"/>
<feature type="transmembrane region" description="Helical" evidence="6">
    <location>
        <begin position="89"/>
        <end position="110"/>
    </location>
</feature>
<evidence type="ECO:0008006" key="11">
    <source>
        <dbReference type="Google" id="ProtNLM"/>
    </source>
</evidence>
<evidence type="ECO:0000256" key="5">
    <source>
        <dbReference type="ARBA" id="ARBA00023136"/>
    </source>
</evidence>
<organism evidence="9 10">
    <name type="scientific">Candidatus Abawacabacteria bacterium RIFCSPHIGHO2_01_FULL_46_8</name>
    <dbReference type="NCBI Taxonomy" id="1817815"/>
    <lineage>
        <taxon>Bacteria</taxon>
        <taxon>Candidatus Abawacaibacteriota</taxon>
    </lineage>
</organism>
<dbReference type="Proteomes" id="UP000177521">
    <property type="component" value="Unassembled WGS sequence"/>
</dbReference>
<feature type="transmembrane region" description="Helical" evidence="6">
    <location>
        <begin position="549"/>
        <end position="568"/>
    </location>
</feature>
<dbReference type="Pfam" id="PF00534">
    <property type="entry name" value="Glycos_transf_1"/>
    <property type="match status" value="1"/>
</dbReference>
<feature type="transmembrane region" description="Helical" evidence="6">
    <location>
        <begin position="116"/>
        <end position="135"/>
    </location>
</feature>
<feature type="transmembrane region" description="Helical" evidence="6">
    <location>
        <begin position="334"/>
        <end position="354"/>
    </location>
</feature>
<keyword evidence="2" id="KW-0808">Transferase</keyword>
<evidence type="ECO:0000256" key="2">
    <source>
        <dbReference type="ARBA" id="ARBA00022679"/>
    </source>
</evidence>
<gene>
    <name evidence="9" type="ORF">A2788_00465</name>
</gene>
<feature type="transmembrane region" description="Helical" evidence="6">
    <location>
        <begin position="298"/>
        <end position="322"/>
    </location>
</feature>
<feature type="domain" description="Glycosyltransferase subfamily 4-like N-terminal" evidence="8">
    <location>
        <begin position="509"/>
        <end position="656"/>
    </location>
</feature>
<feature type="transmembrane region" description="Helical" evidence="6">
    <location>
        <begin position="444"/>
        <end position="472"/>
    </location>
</feature>
<evidence type="ECO:0000256" key="6">
    <source>
        <dbReference type="SAM" id="Phobius"/>
    </source>
</evidence>
<keyword evidence="4 6" id="KW-1133">Transmembrane helix</keyword>
<feature type="transmembrane region" description="Helical" evidence="6">
    <location>
        <begin position="361"/>
        <end position="380"/>
    </location>
</feature>
<dbReference type="Gene3D" id="3.40.50.2000">
    <property type="entry name" value="Glycogen Phosphorylase B"/>
    <property type="match status" value="2"/>
</dbReference>
<dbReference type="GO" id="GO:0016757">
    <property type="term" value="F:glycosyltransferase activity"/>
    <property type="evidence" value="ECO:0007669"/>
    <property type="project" value="InterPro"/>
</dbReference>
<dbReference type="Pfam" id="PF01943">
    <property type="entry name" value="Polysacc_synt"/>
    <property type="match status" value="1"/>
</dbReference>
<dbReference type="PANTHER" id="PTHR46401:SF2">
    <property type="entry name" value="GLYCOSYLTRANSFERASE WBBK-RELATED"/>
    <property type="match status" value="1"/>
</dbReference>
<feature type="transmembrane region" description="Helical" evidence="6">
    <location>
        <begin position="46"/>
        <end position="68"/>
    </location>
</feature>
<evidence type="ECO:0000256" key="3">
    <source>
        <dbReference type="ARBA" id="ARBA00022692"/>
    </source>
</evidence>
<dbReference type="Pfam" id="PF13439">
    <property type="entry name" value="Glyco_transf_4"/>
    <property type="match status" value="1"/>
</dbReference>
<dbReference type="InterPro" id="IPR028098">
    <property type="entry name" value="Glyco_trans_4-like_N"/>
</dbReference>
<dbReference type="AlphaFoldDB" id="A0A1F4XMP2"/>
<feature type="transmembrane region" description="Helical" evidence="6">
    <location>
        <begin position="219"/>
        <end position="244"/>
    </location>
</feature>
<comment type="subcellular location">
    <subcellularLocation>
        <location evidence="1">Membrane</location>
        <topology evidence="1">Multi-pass membrane protein</topology>
    </subcellularLocation>
</comment>
<comment type="caution">
    <text evidence="9">The sequence shown here is derived from an EMBL/GenBank/DDBJ whole genome shotgun (WGS) entry which is preliminary data.</text>
</comment>
<protein>
    <recommendedName>
        <fullName evidence="11">Glycosyl transferase family 1 domain-containing protein</fullName>
    </recommendedName>
</protein>
<evidence type="ECO:0000256" key="4">
    <source>
        <dbReference type="ARBA" id="ARBA00022989"/>
    </source>
</evidence>
<feature type="transmembrane region" description="Helical" evidence="6">
    <location>
        <begin position="187"/>
        <end position="207"/>
    </location>
</feature>
<evidence type="ECO:0000256" key="1">
    <source>
        <dbReference type="ARBA" id="ARBA00004141"/>
    </source>
</evidence>
<reference evidence="9 10" key="1">
    <citation type="journal article" date="2016" name="Nat. Commun.">
        <title>Thousands of microbial genomes shed light on interconnected biogeochemical processes in an aquifer system.</title>
        <authorList>
            <person name="Anantharaman K."/>
            <person name="Brown C.T."/>
            <person name="Hug L.A."/>
            <person name="Sharon I."/>
            <person name="Castelle C.J."/>
            <person name="Probst A.J."/>
            <person name="Thomas B.C."/>
            <person name="Singh A."/>
            <person name="Wilkins M.J."/>
            <person name="Karaoz U."/>
            <person name="Brodie E.L."/>
            <person name="Williams K.H."/>
            <person name="Hubbard S.S."/>
            <person name="Banfield J.F."/>
        </authorList>
    </citation>
    <scope>NUCLEOTIDE SEQUENCE [LARGE SCALE GENOMIC DNA]</scope>
</reference>